<dbReference type="InterPro" id="IPR000792">
    <property type="entry name" value="Tscrpt_reg_LuxR_C"/>
</dbReference>
<evidence type="ECO:0000256" key="3">
    <source>
        <dbReference type="PROSITE-ProRule" id="PRU00169"/>
    </source>
</evidence>
<dbReference type="Gene3D" id="1.10.10.10">
    <property type="entry name" value="Winged helix-like DNA-binding domain superfamily/Winged helix DNA-binding domain"/>
    <property type="match status" value="1"/>
</dbReference>
<dbReference type="InterPro" id="IPR011006">
    <property type="entry name" value="CheY-like_superfamily"/>
</dbReference>
<evidence type="ECO:0000313" key="6">
    <source>
        <dbReference type="EMBL" id="MFC0262870.1"/>
    </source>
</evidence>
<dbReference type="InterPro" id="IPR058245">
    <property type="entry name" value="NreC/VraR/RcsB-like_REC"/>
</dbReference>
<dbReference type="InterPro" id="IPR036388">
    <property type="entry name" value="WH-like_DNA-bd_sf"/>
</dbReference>
<protein>
    <submittedName>
        <fullName evidence="6">Response regulator</fullName>
    </submittedName>
</protein>
<evidence type="ECO:0000256" key="2">
    <source>
        <dbReference type="ARBA" id="ARBA00023125"/>
    </source>
</evidence>
<feature type="domain" description="HTH luxR-type" evidence="4">
    <location>
        <begin position="147"/>
        <end position="212"/>
    </location>
</feature>
<dbReference type="PROSITE" id="PS50110">
    <property type="entry name" value="RESPONSE_REGULATORY"/>
    <property type="match status" value="1"/>
</dbReference>
<dbReference type="SUPFAM" id="SSF52172">
    <property type="entry name" value="CheY-like"/>
    <property type="match status" value="1"/>
</dbReference>
<reference evidence="6 7" key="1">
    <citation type="submission" date="2024-09" db="EMBL/GenBank/DDBJ databases">
        <authorList>
            <person name="Sun Q."/>
            <person name="Mori K."/>
        </authorList>
    </citation>
    <scope>NUCLEOTIDE SEQUENCE [LARGE SCALE GENOMIC DNA]</scope>
    <source>
        <strain evidence="6 7">CCM 7650</strain>
    </source>
</reference>
<dbReference type="PRINTS" id="PR00038">
    <property type="entry name" value="HTHLUXR"/>
</dbReference>
<dbReference type="SMART" id="SM00421">
    <property type="entry name" value="HTH_LUXR"/>
    <property type="match status" value="1"/>
</dbReference>
<name>A0ABV6FSL9_9BACT</name>
<feature type="domain" description="Response regulatory" evidence="5">
    <location>
        <begin position="5"/>
        <end position="122"/>
    </location>
</feature>
<evidence type="ECO:0000259" key="5">
    <source>
        <dbReference type="PROSITE" id="PS50110"/>
    </source>
</evidence>
<evidence type="ECO:0000313" key="7">
    <source>
        <dbReference type="Proteomes" id="UP001589797"/>
    </source>
</evidence>
<evidence type="ECO:0000259" key="4">
    <source>
        <dbReference type="PROSITE" id="PS50043"/>
    </source>
</evidence>
<dbReference type="InterPro" id="IPR001789">
    <property type="entry name" value="Sig_transdc_resp-reg_receiver"/>
</dbReference>
<dbReference type="CDD" id="cd17535">
    <property type="entry name" value="REC_NarL-like"/>
    <property type="match status" value="1"/>
</dbReference>
<keyword evidence="7" id="KW-1185">Reference proteome</keyword>
<dbReference type="Gene3D" id="3.40.50.2300">
    <property type="match status" value="1"/>
</dbReference>
<dbReference type="RefSeq" id="WP_382387326.1">
    <property type="nucleotide sequence ID" value="NZ_JBHLWI010000026.1"/>
</dbReference>
<gene>
    <name evidence="6" type="ORF">ACFFIP_09265</name>
</gene>
<dbReference type="Pfam" id="PF00196">
    <property type="entry name" value="GerE"/>
    <property type="match status" value="1"/>
</dbReference>
<accession>A0ABV6FSL9</accession>
<proteinExistence type="predicted"/>
<dbReference type="EMBL" id="JBHLWI010000026">
    <property type="protein sequence ID" value="MFC0262870.1"/>
    <property type="molecule type" value="Genomic_DNA"/>
</dbReference>
<dbReference type="PANTHER" id="PTHR45566:SF1">
    <property type="entry name" value="HTH-TYPE TRANSCRIPTIONAL REGULATOR YHJB-RELATED"/>
    <property type="match status" value="1"/>
</dbReference>
<keyword evidence="2" id="KW-0238">DNA-binding</keyword>
<comment type="caution">
    <text evidence="6">The sequence shown here is derived from an EMBL/GenBank/DDBJ whole genome shotgun (WGS) entry which is preliminary data.</text>
</comment>
<dbReference type="InterPro" id="IPR051015">
    <property type="entry name" value="EvgA-like"/>
</dbReference>
<feature type="modified residue" description="4-aspartylphosphate" evidence="3">
    <location>
        <position position="57"/>
    </location>
</feature>
<keyword evidence="1 3" id="KW-0597">Phosphoprotein</keyword>
<dbReference type="SMART" id="SM00448">
    <property type="entry name" value="REC"/>
    <property type="match status" value="1"/>
</dbReference>
<dbReference type="SUPFAM" id="SSF46894">
    <property type="entry name" value="C-terminal effector domain of the bipartite response regulators"/>
    <property type="match status" value="1"/>
</dbReference>
<dbReference type="CDD" id="cd06170">
    <property type="entry name" value="LuxR_C_like"/>
    <property type="match status" value="1"/>
</dbReference>
<dbReference type="Pfam" id="PF00072">
    <property type="entry name" value="Response_reg"/>
    <property type="match status" value="1"/>
</dbReference>
<dbReference type="InterPro" id="IPR016032">
    <property type="entry name" value="Sig_transdc_resp-reg_C-effctor"/>
</dbReference>
<organism evidence="6 7">
    <name type="scientific">Fontibacter flavus</name>
    <dbReference type="NCBI Taxonomy" id="654838"/>
    <lineage>
        <taxon>Bacteria</taxon>
        <taxon>Pseudomonadati</taxon>
        <taxon>Bacteroidota</taxon>
        <taxon>Cytophagia</taxon>
        <taxon>Cytophagales</taxon>
        <taxon>Cyclobacteriaceae</taxon>
        <taxon>Fontibacter</taxon>
    </lineage>
</organism>
<dbReference type="PANTHER" id="PTHR45566">
    <property type="entry name" value="HTH-TYPE TRANSCRIPTIONAL REGULATOR YHJB-RELATED"/>
    <property type="match status" value="1"/>
</dbReference>
<dbReference type="Proteomes" id="UP001589797">
    <property type="component" value="Unassembled WGS sequence"/>
</dbReference>
<evidence type="ECO:0000256" key="1">
    <source>
        <dbReference type="ARBA" id="ARBA00022553"/>
    </source>
</evidence>
<dbReference type="PROSITE" id="PS50043">
    <property type="entry name" value="HTH_LUXR_2"/>
    <property type="match status" value="1"/>
</dbReference>
<sequence length="214" mass="24093">MKKDKIIIVDDHEIFSNGIKLILDSNLNVEVTQHFDNASDAMMYFKNGGAADLVMLDLYMPGISGFEFLEFIQEHGLELKILVVSMQSSDANVSLCKKLGAHGYIRKDSSLKEMILAVQEVLSGKKHFPMTVTGTKSEYKIENALGRLCNSYKLSKAETKILDMLLEQKKNKEIAEELFLSPFTVKTHRKNIYRKFKVSSLAGIVGLLKGELEK</sequence>